<dbReference type="GO" id="GO:0015031">
    <property type="term" value="P:protein transport"/>
    <property type="evidence" value="ECO:0007669"/>
    <property type="project" value="UniProtKB-KW"/>
</dbReference>
<dbReference type="OrthoDB" id="642193at2759"/>
<protein>
    <recommendedName>
        <fullName evidence="5">Exocyst complex component 8</fullName>
    </recommendedName>
</protein>
<dbReference type="Gene3D" id="2.30.29.30">
    <property type="entry name" value="Pleckstrin-homology domain (PH domain)/Phosphotyrosine-binding domain (PTB)"/>
    <property type="match status" value="1"/>
</dbReference>
<comment type="caution">
    <text evidence="11">The sequence shown here is derived from an EMBL/GenBank/DDBJ whole genome shotgun (WGS) entry which is preliminary data.</text>
</comment>
<evidence type="ECO:0000256" key="6">
    <source>
        <dbReference type="ARBA" id="ARBA00022448"/>
    </source>
</evidence>
<dbReference type="InterPro" id="IPR001849">
    <property type="entry name" value="PH_domain"/>
</dbReference>
<evidence type="ECO:0000256" key="1">
    <source>
        <dbReference type="ARBA" id="ARBA00002660"/>
    </source>
</evidence>
<feature type="domain" description="PH" evidence="10">
    <location>
        <begin position="158"/>
        <end position="263"/>
    </location>
</feature>
<evidence type="ECO:0000256" key="5">
    <source>
        <dbReference type="ARBA" id="ARBA00017509"/>
    </source>
</evidence>
<dbReference type="PANTHER" id="PTHR21426">
    <property type="entry name" value="EXOCYST COMPLEX COMPONENT 8"/>
    <property type="match status" value="1"/>
</dbReference>
<proteinExistence type="inferred from homology"/>
<dbReference type="Pfam" id="PF16528">
    <property type="entry name" value="Exo84_C"/>
    <property type="match status" value="1"/>
</dbReference>
<feature type="region of interest" description="Disordered" evidence="9">
    <location>
        <begin position="439"/>
        <end position="467"/>
    </location>
</feature>
<dbReference type="InterPro" id="IPR011993">
    <property type="entry name" value="PH-like_dom_sf"/>
</dbReference>
<evidence type="ECO:0000313" key="12">
    <source>
        <dbReference type="Proteomes" id="UP000728185"/>
    </source>
</evidence>
<gene>
    <name evidence="11" type="ORF">FBUS_00636</name>
</gene>
<evidence type="ECO:0000313" key="11">
    <source>
        <dbReference type="EMBL" id="KAA0185260.1"/>
    </source>
</evidence>
<dbReference type="Gene3D" id="1.20.58.1210">
    <property type="entry name" value="Exo84p, N-terminal helical domain"/>
    <property type="match status" value="1"/>
</dbReference>
<dbReference type="GO" id="GO:0030426">
    <property type="term" value="C:growth cone"/>
    <property type="evidence" value="ECO:0007669"/>
    <property type="project" value="UniProtKB-SubCell"/>
</dbReference>
<accession>A0A8E0VD37</accession>
<comment type="similarity">
    <text evidence="4">Belongs to the EXO84 family.</text>
</comment>
<dbReference type="PROSITE" id="PS50003">
    <property type="entry name" value="PH_DOMAIN"/>
    <property type="match status" value="1"/>
</dbReference>
<comment type="subcellular location">
    <subcellularLocation>
        <location evidence="3">Cell projection</location>
        <location evidence="3">Growth cone</location>
    </subcellularLocation>
    <subcellularLocation>
        <location evidence="2">Cytoplasm</location>
        <location evidence="2">Perinuclear region</location>
    </subcellularLocation>
</comment>
<evidence type="ECO:0000256" key="4">
    <source>
        <dbReference type="ARBA" id="ARBA00007210"/>
    </source>
</evidence>
<dbReference type="AlphaFoldDB" id="A0A8E0VD37"/>
<evidence type="ECO:0000256" key="3">
    <source>
        <dbReference type="ARBA" id="ARBA00004624"/>
    </source>
</evidence>
<comment type="function">
    <text evidence="1">Component of the exocyst complex involved in the docking of exocytic vesicles with fusion sites on the plasma membrane.</text>
</comment>
<dbReference type="GO" id="GO:0006893">
    <property type="term" value="P:Golgi to plasma membrane transport"/>
    <property type="evidence" value="ECO:0007669"/>
    <property type="project" value="TreeGrafter"/>
</dbReference>
<keyword evidence="7" id="KW-0268">Exocytosis</keyword>
<dbReference type="EMBL" id="LUCM01010588">
    <property type="protein sequence ID" value="KAA0185260.1"/>
    <property type="molecule type" value="Genomic_DNA"/>
</dbReference>
<keyword evidence="8" id="KW-0653">Protein transport</keyword>
<keyword evidence="12" id="KW-1185">Reference proteome</keyword>
<evidence type="ECO:0000256" key="8">
    <source>
        <dbReference type="ARBA" id="ARBA00022927"/>
    </source>
</evidence>
<feature type="compositionally biased region" description="Polar residues" evidence="9">
    <location>
        <begin position="439"/>
        <end position="450"/>
    </location>
</feature>
<dbReference type="GO" id="GO:0006887">
    <property type="term" value="P:exocytosis"/>
    <property type="evidence" value="ECO:0007669"/>
    <property type="project" value="UniProtKB-KW"/>
</dbReference>
<dbReference type="InterPro" id="IPR042561">
    <property type="entry name" value="Exo84_C_1"/>
</dbReference>
<dbReference type="SUPFAM" id="SSF50729">
    <property type="entry name" value="PH domain-like"/>
    <property type="match status" value="1"/>
</dbReference>
<evidence type="ECO:0000256" key="7">
    <source>
        <dbReference type="ARBA" id="ARBA00022483"/>
    </source>
</evidence>
<reference evidence="11" key="1">
    <citation type="submission" date="2019-05" db="EMBL/GenBank/DDBJ databases">
        <title>Annotation for the trematode Fasciolopsis buski.</title>
        <authorList>
            <person name="Choi Y.-J."/>
        </authorList>
    </citation>
    <scope>NUCLEOTIDE SEQUENCE</scope>
    <source>
        <strain evidence="11">HT</strain>
        <tissue evidence="11">Whole worm</tissue>
    </source>
</reference>
<dbReference type="PANTHER" id="PTHR21426:SF12">
    <property type="entry name" value="EXOCYST COMPLEX COMPONENT 8"/>
    <property type="match status" value="1"/>
</dbReference>
<dbReference type="SUPFAM" id="SSF74788">
    <property type="entry name" value="Cullin repeat-like"/>
    <property type="match status" value="1"/>
</dbReference>
<dbReference type="GO" id="GO:0048471">
    <property type="term" value="C:perinuclear region of cytoplasm"/>
    <property type="evidence" value="ECO:0007669"/>
    <property type="project" value="UniProtKB-SubCell"/>
</dbReference>
<dbReference type="InterPro" id="IPR016159">
    <property type="entry name" value="Cullin_repeat-like_dom_sf"/>
</dbReference>
<organism evidence="11 12">
    <name type="scientific">Fasciolopsis buskii</name>
    <dbReference type="NCBI Taxonomy" id="27845"/>
    <lineage>
        <taxon>Eukaryota</taxon>
        <taxon>Metazoa</taxon>
        <taxon>Spiralia</taxon>
        <taxon>Lophotrochozoa</taxon>
        <taxon>Platyhelminthes</taxon>
        <taxon>Trematoda</taxon>
        <taxon>Digenea</taxon>
        <taxon>Plagiorchiida</taxon>
        <taxon>Echinostomata</taxon>
        <taxon>Echinostomatoidea</taxon>
        <taxon>Fasciolidae</taxon>
        <taxon>Fasciolopsis</taxon>
    </lineage>
</organism>
<evidence type="ECO:0000256" key="9">
    <source>
        <dbReference type="SAM" id="MobiDB-lite"/>
    </source>
</evidence>
<evidence type="ECO:0000259" key="10">
    <source>
        <dbReference type="PROSITE" id="PS50003"/>
    </source>
</evidence>
<dbReference type="SMART" id="SM00233">
    <property type="entry name" value="PH"/>
    <property type="match status" value="1"/>
</dbReference>
<dbReference type="InterPro" id="IPR033961">
    <property type="entry name" value="Exo84"/>
</dbReference>
<feature type="region of interest" description="Disordered" evidence="9">
    <location>
        <begin position="356"/>
        <end position="395"/>
    </location>
</feature>
<dbReference type="InterPro" id="IPR032403">
    <property type="entry name" value="Exo84_C"/>
</dbReference>
<evidence type="ECO:0000256" key="2">
    <source>
        <dbReference type="ARBA" id="ARBA00004556"/>
    </source>
</evidence>
<keyword evidence="6" id="KW-0813">Transport</keyword>
<sequence length="834" mass="92617">MTAEPISDSSGLRRVFAKANFDVNRFVRNTTRNGVQATESMVDKLTRMSDDASNKMKRAVFDNYKLFIKAGKAASQLEALMHEINSDFTEKERVINALAEMSLFGDPIPEPVDLEKELLAVKPVTAPQKQSEFAGSPVSVLSDLVEGSASLRGDPSRKIILDGEIRELSTETYSLICVARLFLLSDALVVAYHQSGRAASHPYRIQAVYQLDHVVVANVPARDRRHTPTNAFKLLVYPASRLFQTENANDKQLWLRSIEETTRAWVTQAKNKASRDAKAVASSNRDSAWSNDSFLRIDKVTGPAADSGSTTAVTQPDKFPAYAVAPSSVPPEALRETLKALTATLPECAELFTPLVDEPTPVPVRKNPFDEPSDTQVTDASGKPGSGSATTRSPRDWLWAVPEDLDVAISERDFARSTDLIVKARGEIDRILVSYDVNNSRQSENPSNDSIRAPRGGKVEADTSTGFSVDGKPRAAWETLSKRIANNQKSLAEALENELITAAERHGAPRTIYAAVSHLGALGKSTLAAQLFLVYRSNVMFRALTRGVRQEGNQLVYLNRLSFAFHRNLAETASEWRKNVITPLTTQQAVTGAGGESKSNQLTEQLLALRLCSWILEEADKFTQQLRVLLVDSRSVSFSTTCLAAQRMQAHATKLTDLIGVDIYSALRVNLVRAWRRAAEDQSMVLRDAVEHRSRQETWEPVSSLPETEQETYLNELVEMGLIAKRSDLLGLPLTISTCQLIRSLYHFIQSGRRLDCIELEPTLSRCVAQILRVQLEHFVRALAKPELAQKRSAILLNVEFIVEHAIPKLTKQMNLMNYREMRSVHDELRAVLA</sequence>
<name>A0A8E0VD37_9TREM</name>
<dbReference type="Pfam" id="PF08700">
    <property type="entry name" value="VPS51_Exo84_N"/>
    <property type="match status" value="1"/>
</dbReference>
<dbReference type="GO" id="GO:0000145">
    <property type="term" value="C:exocyst"/>
    <property type="evidence" value="ECO:0007669"/>
    <property type="project" value="InterPro"/>
</dbReference>
<dbReference type="Proteomes" id="UP000728185">
    <property type="component" value="Unassembled WGS sequence"/>
</dbReference>